<name>A0ABN8IVB5_9NEOP</name>
<accession>A0ABN8IVB5</accession>
<dbReference type="EMBL" id="OW152842">
    <property type="protein sequence ID" value="CAH2064975.1"/>
    <property type="molecule type" value="Genomic_DNA"/>
</dbReference>
<evidence type="ECO:0000313" key="1">
    <source>
        <dbReference type="EMBL" id="CAH2064975.1"/>
    </source>
</evidence>
<dbReference type="Proteomes" id="UP000837857">
    <property type="component" value="Chromosome 30"/>
</dbReference>
<feature type="non-terminal residue" evidence="1">
    <location>
        <position position="1"/>
    </location>
</feature>
<evidence type="ECO:0000313" key="2">
    <source>
        <dbReference type="Proteomes" id="UP000837857"/>
    </source>
</evidence>
<proteinExistence type="predicted"/>
<protein>
    <submittedName>
        <fullName evidence="1">Uncharacterized protein</fullName>
    </submittedName>
</protein>
<keyword evidence="2" id="KW-1185">Reference proteome</keyword>
<organism evidence="1 2">
    <name type="scientific">Iphiclides podalirius</name>
    <name type="common">scarce swallowtail</name>
    <dbReference type="NCBI Taxonomy" id="110791"/>
    <lineage>
        <taxon>Eukaryota</taxon>
        <taxon>Metazoa</taxon>
        <taxon>Ecdysozoa</taxon>
        <taxon>Arthropoda</taxon>
        <taxon>Hexapoda</taxon>
        <taxon>Insecta</taxon>
        <taxon>Pterygota</taxon>
        <taxon>Neoptera</taxon>
        <taxon>Endopterygota</taxon>
        <taxon>Lepidoptera</taxon>
        <taxon>Glossata</taxon>
        <taxon>Ditrysia</taxon>
        <taxon>Papilionoidea</taxon>
        <taxon>Papilionidae</taxon>
        <taxon>Papilioninae</taxon>
        <taxon>Iphiclides</taxon>
    </lineage>
</organism>
<gene>
    <name evidence="1" type="ORF">IPOD504_LOCUS12981</name>
</gene>
<sequence length="86" mass="9835">MVGCNAFSGIGLSTQSFSRYYRFGLRPRVFSADARLVILLEKLTNEQVVHMTTTTMDFQRSVEMVRNQLLGRIRFFVSLNGQKAEV</sequence>
<reference evidence="1" key="1">
    <citation type="submission" date="2022-03" db="EMBL/GenBank/DDBJ databases">
        <authorList>
            <person name="Martin H S."/>
        </authorList>
    </citation>
    <scope>NUCLEOTIDE SEQUENCE</scope>
</reference>